<keyword evidence="2" id="KW-0812">Transmembrane</keyword>
<comment type="caution">
    <text evidence="3">The sequence shown here is derived from an EMBL/GenBank/DDBJ whole genome shotgun (WGS) entry which is preliminary data.</text>
</comment>
<feature type="transmembrane region" description="Helical" evidence="2">
    <location>
        <begin position="673"/>
        <end position="694"/>
    </location>
</feature>
<dbReference type="EMBL" id="BAAAZH010000012">
    <property type="protein sequence ID" value="GAA4115854.1"/>
    <property type="molecule type" value="Genomic_DNA"/>
</dbReference>
<feature type="transmembrane region" description="Helical" evidence="2">
    <location>
        <begin position="301"/>
        <end position="321"/>
    </location>
</feature>
<organism evidence="3 4">
    <name type="scientific">Nocardioides fonticola</name>
    <dbReference type="NCBI Taxonomy" id="450363"/>
    <lineage>
        <taxon>Bacteria</taxon>
        <taxon>Bacillati</taxon>
        <taxon>Actinomycetota</taxon>
        <taxon>Actinomycetes</taxon>
        <taxon>Propionibacteriales</taxon>
        <taxon>Nocardioidaceae</taxon>
        <taxon>Nocardioides</taxon>
    </lineage>
</organism>
<dbReference type="Proteomes" id="UP001501495">
    <property type="component" value="Unassembled WGS sequence"/>
</dbReference>
<dbReference type="PANTHER" id="PTHR33406">
    <property type="entry name" value="MEMBRANE PROTEIN MJ1562-RELATED"/>
    <property type="match status" value="1"/>
</dbReference>
<feature type="transmembrane region" description="Helical" evidence="2">
    <location>
        <begin position="706"/>
        <end position="725"/>
    </location>
</feature>
<name>A0ABP7XIY0_9ACTN</name>
<keyword evidence="2" id="KW-1133">Transmembrane helix</keyword>
<feature type="transmembrane region" description="Helical" evidence="2">
    <location>
        <begin position="269"/>
        <end position="289"/>
    </location>
</feature>
<feature type="transmembrane region" description="Helical" evidence="2">
    <location>
        <begin position="356"/>
        <end position="378"/>
    </location>
</feature>
<feature type="transmembrane region" description="Helical" evidence="2">
    <location>
        <begin position="384"/>
        <end position="403"/>
    </location>
</feature>
<feature type="transmembrane region" description="Helical" evidence="2">
    <location>
        <begin position="440"/>
        <end position="460"/>
    </location>
</feature>
<comment type="similarity">
    <text evidence="1">Belongs to the resistance-nodulation-cell division (RND) (TC 2.A.6) family. MmpL subfamily.</text>
</comment>
<protein>
    <recommendedName>
        <fullName evidence="5">RND transporter</fullName>
    </recommendedName>
</protein>
<evidence type="ECO:0000313" key="3">
    <source>
        <dbReference type="EMBL" id="GAA4115854.1"/>
    </source>
</evidence>
<proteinExistence type="inferred from homology"/>
<keyword evidence="2" id="KW-0472">Membrane</keyword>
<feature type="transmembrane region" description="Helical" evidence="2">
    <location>
        <begin position="731"/>
        <end position="753"/>
    </location>
</feature>
<dbReference type="SUPFAM" id="SSF82866">
    <property type="entry name" value="Multidrug efflux transporter AcrB transmembrane domain"/>
    <property type="match status" value="2"/>
</dbReference>
<gene>
    <name evidence="3" type="ORF">GCM10022215_15060</name>
</gene>
<dbReference type="PANTHER" id="PTHR33406:SF6">
    <property type="entry name" value="MEMBRANE PROTEIN YDGH-RELATED"/>
    <property type="match status" value="1"/>
</dbReference>
<evidence type="ECO:0000256" key="2">
    <source>
        <dbReference type="SAM" id="Phobius"/>
    </source>
</evidence>
<keyword evidence="4" id="KW-1185">Reference proteome</keyword>
<sequence length="782" mass="80916">MTPMDPAGPRFTTRWPRIVAAAVLLVLAVATLAGLRDLRFNTSVATFLGSNDPARVDYEASEKTFGSDPVTVVIRRTDDKPLLTTTLVPRLINLEGELSRIDGVSVVYGAGTALNQLAASAQNILSSISFKRQEVAVEAERAARAAGRSDAQVAAAKKAAVRRYDLRYGVLITKALPAGLPTLSNQGFIDAVAFDGDKPRPNLRFVAPDDHTVAIVLRPEADLSQAAIATLVSSVRRTVGSVDLGPTDVYVSGSPVVLAALVDRTRVEIPALTIASVVVVGVLLGLGVLRQRGRRRWLGIVVPLAAAGWAVLADLAILGWLDSPASLVLVAVLPALIGIGSDVPIYLGTFGPTRRVLVTAAASAAGFAMTALSSIPFLRQLGGLMAIGVLLACLIGYLLRVLLDVEFPRRPGDRAEDDSAPRSAPAGVPSSRSRVAWARGALAVAAVLAAVGWAVLPTIALDADLAGLANGLPVEDEASASQAALGASGEIDVLLVGSGTSVEALTWSRDARAAVIASHGDDVRTILSPTQLLGFLGDDPTNTQVSAALAIVPTYLLGAVLSDDGSTASLSFGVVPSDIGEQRRLVESIRRLLPPPPAGSRVVVTGVPAVAAREFVLLDGARLSSNLLGVLAPAVVVLVGLGWRRRGEAAQALLAASIATGLGLLALRLADTSLTPLTCALGSLTSAVGIEFTVMLRNRIQAWRSVLVAGSTSVAGYLVLLGSELDIMRNFALVLALSVVWAGLAAILVALAFPGRGEVADQTAESSTALGASERELTETHP</sequence>
<feature type="transmembrane region" description="Helical" evidence="2">
    <location>
        <begin position="623"/>
        <end position="643"/>
    </location>
</feature>
<feature type="transmembrane region" description="Helical" evidence="2">
    <location>
        <begin position="327"/>
        <end position="349"/>
    </location>
</feature>
<feature type="transmembrane region" description="Helical" evidence="2">
    <location>
        <begin position="650"/>
        <end position="667"/>
    </location>
</feature>
<evidence type="ECO:0000256" key="1">
    <source>
        <dbReference type="ARBA" id="ARBA00010157"/>
    </source>
</evidence>
<dbReference type="InterPro" id="IPR050545">
    <property type="entry name" value="Mycobact_MmpL"/>
</dbReference>
<evidence type="ECO:0008006" key="5">
    <source>
        <dbReference type="Google" id="ProtNLM"/>
    </source>
</evidence>
<evidence type="ECO:0000313" key="4">
    <source>
        <dbReference type="Proteomes" id="UP001501495"/>
    </source>
</evidence>
<reference evidence="4" key="1">
    <citation type="journal article" date="2019" name="Int. J. Syst. Evol. Microbiol.">
        <title>The Global Catalogue of Microorganisms (GCM) 10K type strain sequencing project: providing services to taxonomists for standard genome sequencing and annotation.</title>
        <authorList>
            <consortium name="The Broad Institute Genomics Platform"/>
            <consortium name="The Broad Institute Genome Sequencing Center for Infectious Disease"/>
            <person name="Wu L."/>
            <person name="Ma J."/>
        </authorList>
    </citation>
    <scope>NUCLEOTIDE SEQUENCE [LARGE SCALE GENOMIC DNA]</scope>
    <source>
        <strain evidence="4">JCM 16703</strain>
    </source>
</reference>
<accession>A0ABP7XIY0</accession>